<reference evidence="2" key="1">
    <citation type="journal article" date="2020" name="Stud. Mycol.">
        <title>101 Dothideomycetes genomes: a test case for predicting lifestyles and emergence of pathogens.</title>
        <authorList>
            <person name="Haridas S."/>
            <person name="Albert R."/>
            <person name="Binder M."/>
            <person name="Bloem J."/>
            <person name="Labutti K."/>
            <person name="Salamov A."/>
            <person name="Andreopoulos B."/>
            <person name="Baker S."/>
            <person name="Barry K."/>
            <person name="Bills G."/>
            <person name="Bluhm B."/>
            <person name="Cannon C."/>
            <person name="Castanera R."/>
            <person name="Culley D."/>
            <person name="Daum C."/>
            <person name="Ezra D."/>
            <person name="Gonzalez J."/>
            <person name="Henrissat B."/>
            <person name="Kuo A."/>
            <person name="Liang C."/>
            <person name="Lipzen A."/>
            <person name="Lutzoni F."/>
            <person name="Magnuson J."/>
            <person name="Mondo S."/>
            <person name="Nolan M."/>
            <person name="Ohm R."/>
            <person name="Pangilinan J."/>
            <person name="Park H.-J."/>
            <person name="Ramirez L."/>
            <person name="Alfaro M."/>
            <person name="Sun H."/>
            <person name="Tritt A."/>
            <person name="Yoshinaga Y."/>
            <person name="Zwiers L.-H."/>
            <person name="Turgeon B."/>
            <person name="Goodwin S."/>
            <person name="Spatafora J."/>
            <person name="Crous P."/>
            <person name="Grigoriev I."/>
        </authorList>
    </citation>
    <scope>NUCLEOTIDE SEQUENCE</scope>
    <source>
        <strain evidence="2">CBS 627.86</strain>
    </source>
</reference>
<dbReference type="Pfam" id="PF06687">
    <property type="entry name" value="SUR7"/>
    <property type="match status" value="1"/>
</dbReference>
<organism evidence="2 3">
    <name type="scientific">Lophiotrema nucula</name>
    <dbReference type="NCBI Taxonomy" id="690887"/>
    <lineage>
        <taxon>Eukaryota</taxon>
        <taxon>Fungi</taxon>
        <taxon>Dikarya</taxon>
        <taxon>Ascomycota</taxon>
        <taxon>Pezizomycotina</taxon>
        <taxon>Dothideomycetes</taxon>
        <taxon>Pleosporomycetidae</taxon>
        <taxon>Pleosporales</taxon>
        <taxon>Lophiotremataceae</taxon>
        <taxon>Lophiotrema</taxon>
    </lineage>
</organism>
<keyword evidence="1" id="KW-0812">Transmembrane</keyword>
<keyword evidence="1" id="KW-0472">Membrane</keyword>
<dbReference type="OrthoDB" id="4159154at2759"/>
<sequence>MRPSALIPALLCAGALVLSFLCLFAGQKKGFMENYHLLTLNTSRIGYNIINTTSENSNNPLTNLFNNITDSLGNELNDVAGDIAEALGIDDFYSVHILDYCYGDYTPGPVANSTLKQSSIHKNVTGCSNRTAMYEFNVTRILEQALNDSGVDVTLGDLNWPDDIQKGIDGLNALFKAQFVLYCIAIGFIAIALLSSLWGLFPSGRLTACCNFMVSLLAFLAIGLASALVTAVIVKGSDVINKYGKEIGIESHKGGKFMALTWAATGLMFLVILDWIFEFCIGHRKHKAATYTKHG</sequence>
<evidence type="ECO:0000256" key="1">
    <source>
        <dbReference type="SAM" id="Phobius"/>
    </source>
</evidence>
<feature type="transmembrane region" description="Helical" evidence="1">
    <location>
        <begin position="6"/>
        <end position="26"/>
    </location>
</feature>
<dbReference type="PANTHER" id="PTHR28019:SF7">
    <property type="entry name" value="SUR7 PROTEIN"/>
    <property type="match status" value="1"/>
</dbReference>
<dbReference type="Proteomes" id="UP000799770">
    <property type="component" value="Unassembled WGS sequence"/>
</dbReference>
<protein>
    <submittedName>
        <fullName evidence="2">Integral membrane protein-like protein</fullName>
    </submittedName>
</protein>
<feature type="transmembrane region" description="Helical" evidence="1">
    <location>
        <begin position="213"/>
        <end position="236"/>
    </location>
</feature>
<keyword evidence="3" id="KW-1185">Reference proteome</keyword>
<dbReference type="InterPro" id="IPR009571">
    <property type="entry name" value="SUR7/Rim9-like_fungi"/>
</dbReference>
<evidence type="ECO:0000313" key="3">
    <source>
        <dbReference type="Proteomes" id="UP000799770"/>
    </source>
</evidence>
<feature type="transmembrane region" description="Helical" evidence="1">
    <location>
        <begin position="179"/>
        <end position="201"/>
    </location>
</feature>
<dbReference type="PANTHER" id="PTHR28019">
    <property type="entry name" value="CELL MEMBRANE PROTEIN YLR413W-RELATED"/>
    <property type="match status" value="1"/>
</dbReference>
<evidence type="ECO:0000313" key="2">
    <source>
        <dbReference type="EMBL" id="KAF2118596.1"/>
    </source>
</evidence>
<proteinExistence type="predicted"/>
<feature type="transmembrane region" description="Helical" evidence="1">
    <location>
        <begin position="257"/>
        <end position="277"/>
    </location>
</feature>
<dbReference type="InterPro" id="IPR052413">
    <property type="entry name" value="SUR7_domain"/>
</dbReference>
<accession>A0A6A5ZHB3</accession>
<dbReference type="AlphaFoldDB" id="A0A6A5ZHB3"/>
<dbReference type="GO" id="GO:0031505">
    <property type="term" value="P:fungal-type cell wall organization"/>
    <property type="evidence" value="ECO:0007669"/>
    <property type="project" value="TreeGrafter"/>
</dbReference>
<dbReference type="GO" id="GO:0005886">
    <property type="term" value="C:plasma membrane"/>
    <property type="evidence" value="ECO:0007669"/>
    <property type="project" value="InterPro"/>
</dbReference>
<gene>
    <name evidence="2" type="ORF">BDV96DRAFT_391481</name>
</gene>
<keyword evidence="1" id="KW-1133">Transmembrane helix</keyword>
<name>A0A6A5ZHB3_9PLEO</name>
<dbReference type="EMBL" id="ML977317">
    <property type="protein sequence ID" value="KAF2118596.1"/>
    <property type="molecule type" value="Genomic_DNA"/>
</dbReference>
<dbReference type="GO" id="GO:0051285">
    <property type="term" value="C:cell cortex of cell tip"/>
    <property type="evidence" value="ECO:0007669"/>
    <property type="project" value="TreeGrafter"/>
</dbReference>